<feature type="domain" description="AB hydrolase-1" evidence="1">
    <location>
        <begin position="29"/>
        <end position="284"/>
    </location>
</feature>
<dbReference type="RefSeq" id="WP_036158363.1">
    <property type="nucleotide sequence ID" value="NZ_AVCX01000001.1"/>
</dbReference>
<accession>A0A0A3J3Q4</accession>
<evidence type="ECO:0000259" key="1">
    <source>
        <dbReference type="Pfam" id="PF00561"/>
    </source>
</evidence>
<sequence length="306" mass="34669">MKTVNELRKVELPNGETLTYRERTGEGQLVILVHGNMTSSKHWDYLMDSLDGSYHIIAPDLRGFGGSSYHRRVTHIRDFTEDLKLFVDALTLKDFALIGWSTGGMVCMQYCALYPDDCSQLVLLASGSTRGYPFYGTTPEGQVDITNRLTTVEEIEQDESKTKVMQGLYDTRNKEGLKAVWNASIYTHYKPDEEKYEEYVEDMLTQRNLADVYHSLNTFNISTIDNMAGKGTGEVKHITQPVLIIYGDRDYVVPGHMTNEIIEDFEGRAKVVRLADCGHSPLIDQLQPLTVEMERFLREGSDATEG</sequence>
<dbReference type="eggNOG" id="COG2267">
    <property type="taxonomic scope" value="Bacteria"/>
</dbReference>
<reference evidence="2 3" key="1">
    <citation type="submission" date="2014-02" db="EMBL/GenBank/DDBJ databases">
        <title>Draft genome sequence of Lysinibacillus odysseyi NBRC 100172.</title>
        <authorList>
            <person name="Zhang F."/>
            <person name="Wang G."/>
            <person name="Zhang L."/>
        </authorList>
    </citation>
    <scope>NUCLEOTIDE SEQUENCE [LARGE SCALE GENOMIC DNA]</scope>
    <source>
        <strain evidence="2 3">NBRC 100172</strain>
    </source>
</reference>
<dbReference type="EMBL" id="JPVP01000060">
    <property type="protein sequence ID" value="KGR81682.1"/>
    <property type="molecule type" value="Genomic_DNA"/>
</dbReference>
<organism evidence="2 3">
    <name type="scientific">Lysinibacillus odysseyi 34hs-1 = NBRC 100172</name>
    <dbReference type="NCBI Taxonomy" id="1220589"/>
    <lineage>
        <taxon>Bacteria</taxon>
        <taxon>Bacillati</taxon>
        <taxon>Bacillota</taxon>
        <taxon>Bacilli</taxon>
        <taxon>Bacillales</taxon>
        <taxon>Bacillaceae</taxon>
        <taxon>Lysinibacillus</taxon>
    </lineage>
</organism>
<dbReference type="Pfam" id="PF00561">
    <property type="entry name" value="Abhydrolase_1"/>
    <property type="match status" value="1"/>
</dbReference>
<dbReference type="InterPro" id="IPR000073">
    <property type="entry name" value="AB_hydrolase_1"/>
</dbReference>
<dbReference type="STRING" id="1220589.CD32_20260"/>
<dbReference type="SUPFAM" id="SSF53474">
    <property type="entry name" value="alpha/beta-Hydrolases"/>
    <property type="match status" value="1"/>
</dbReference>
<dbReference type="PRINTS" id="PR00111">
    <property type="entry name" value="ABHYDROLASE"/>
</dbReference>
<evidence type="ECO:0000313" key="2">
    <source>
        <dbReference type="EMBL" id="KGR81682.1"/>
    </source>
</evidence>
<dbReference type="AlphaFoldDB" id="A0A0A3J3Q4"/>
<keyword evidence="3" id="KW-1185">Reference proteome</keyword>
<comment type="caution">
    <text evidence="2">The sequence shown here is derived from an EMBL/GenBank/DDBJ whole genome shotgun (WGS) entry which is preliminary data.</text>
</comment>
<gene>
    <name evidence="2" type="ORF">CD32_20260</name>
</gene>
<dbReference type="PANTHER" id="PTHR43798">
    <property type="entry name" value="MONOACYLGLYCEROL LIPASE"/>
    <property type="match status" value="1"/>
</dbReference>
<protein>
    <submittedName>
        <fullName evidence="2">3-oxoadipate enol-lactonase</fullName>
    </submittedName>
</protein>
<evidence type="ECO:0000313" key="3">
    <source>
        <dbReference type="Proteomes" id="UP000030437"/>
    </source>
</evidence>
<proteinExistence type="predicted"/>
<dbReference type="Proteomes" id="UP000030437">
    <property type="component" value="Unassembled WGS sequence"/>
</dbReference>
<dbReference type="InterPro" id="IPR050266">
    <property type="entry name" value="AB_hydrolase_sf"/>
</dbReference>
<dbReference type="InterPro" id="IPR029058">
    <property type="entry name" value="AB_hydrolase_fold"/>
</dbReference>
<dbReference type="OrthoDB" id="252464at2"/>
<dbReference type="Gene3D" id="3.40.50.1820">
    <property type="entry name" value="alpha/beta hydrolase"/>
    <property type="match status" value="1"/>
</dbReference>
<name>A0A0A3J3Q4_9BACI</name>